<dbReference type="PANTHER" id="PTHR45138">
    <property type="entry name" value="REGULATORY COMPONENTS OF SENSORY TRANSDUCTION SYSTEM"/>
    <property type="match status" value="1"/>
</dbReference>
<dbReference type="Proteomes" id="UP000016587">
    <property type="component" value="Chromosome"/>
</dbReference>
<dbReference type="InterPro" id="IPR016131">
    <property type="entry name" value="Haemerythrin_Fe_BS"/>
</dbReference>
<evidence type="ECO:0000256" key="4">
    <source>
        <dbReference type="ARBA" id="ARBA00023004"/>
    </source>
</evidence>
<dbReference type="SMART" id="SM00267">
    <property type="entry name" value="GGDEF"/>
    <property type="match status" value="1"/>
</dbReference>
<dbReference type="Pfam" id="PF01814">
    <property type="entry name" value="Hemerythrin"/>
    <property type="match status" value="1"/>
</dbReference>
<evidence type="ECO:0000256" key="1">
    <source>
        <dbReference type="ARBA" id="ARBA00010587"/>
    </source>
</evidence>
<dbReference type="InterPro" id="IPR043128">
    <property type="entry name" value="Rev_trsase/Diguanyl_cyclase"/>
</dbReference>
<dbReference type="NCBIfam" id="TIGR00254">
    <property type="entry name" value="GGDEF"/>
    <property type="match status" value="1"/>
</dbReference>
<feature type="transmembrane region" description="Helical" evidence="6">
    <location>
        <begin position="197"/>
        <end position="217"/>
    </location>
</feature>
<dbReference type="CDD" id="cd01949">
    <property type="entry name" value="GGDEF"/>
    <property type="match status" value="1"/>
</dbReference>
<feature type="transmembrane region" description="Helical" evidence="6">
    <location>
        <begin position="160"/>
        <end position="177"/>
    </location>
</feature>
<dbReference type="Gene3D" id="1.20.120.50">
    <property type="entry name" value="Hemerythrin-like"/>
    <property type="match status" value="1"/>
</dbReference>
<dbReference type="FunFam" id="3.30.70.270:FF:000001">
    <property type="entry name" value="Diguanylate cyclase domain protein"/>
    <property type="match status" value="1"/>
</dbReference>
<feature type="transmembrane region" description="Helical" evidence="6">
    <location>
        <begin position="42"/>
        <end position="61"/>
    </location>
</feature>
<dbReference type="SUPFAM" id="SSF55785">
    <property type="entry name" value="PYP-like sensor domain (PAS domain)"/>
    <property type="match status" value="1"/>
</dbReference>
<protein>
    <recommendedName>
        <fullName evidence="2">diguanylate cyclase</fullName>
        <ecNumber evidence="2">2.7.7.65</ecNumber>
    </recommendedName>
</protein>
<keyword evidence="4" id="KW-0408">Iron</keyword>
<accession>T2G942</accession>
<dbReference type="CDD" id="cd12107">
    <property type="entry name" value="Hemerythrin"/>
    <property type="match status" value="1"/>
</dbReference>
<evidence type="ECO:0000313" key="9">
    <source>
        <dbReference type="Proteomes" id="UP000016587"/>
    </source>
</evidence>
<feature type="domain" description="GGDEF" evidence="7">
    <location>
        <begin position="400"/>
        <end position="537"/>
    </location>
</feature>
<evidence type="ECO:0000256" key="5">
    <source>
        <dbReference type="ARBA" id="ARBA00034247"/>
    </source>
</evidence>
<dbReference type="Gene3D" id="3.30.450.20">
    <property type="entry name" value="PAS domain"/>
    <property type="match status" value="1"/>
</dbReference>
<dbReference type="GO" id="GO:0043709">
    <property type="term" value="P:cell adhesion involved in single-species biofilm formation"/>
    <property type="evidence" value="ECO:0007669"/>
    <property type="project" value="TreeGrafter"/>
</dbReference>
<dbReference type="InterPro" id="IPR000160">
    <property type="entry name" value="GGDEF_dom"/>
</dbReference>
<dbReference type="InterPro" id="IPR035965">
    <property type="entry name" value="PAS-like_dom_sf"/>
</dbReference>
<dbReference type="KEGG" id="dgg:DGI_1241"/>
<dbReference type="InterPro" id="IPR035938">
    <property type="entry name" value="Hemerythrin-like_sf"/>
</dbReference>
<dbReference type="PANTHER" id="PTHR45138:SF9">
    <property type="entry name" value="DIGUANYLATE CYCLASE DGCM-RELATED"/>
    <property type="match status" value="1"/>
</dbReference>
<dbReference type="SUPFAM" id="SSF55073">
    <property type="entry name" value="Nucleotide cyclase"/>
    <property type="match status" value="1"/>
</dbReference>
<dbReference type="EC" id="2.7.7.65" evidence="2"/>
<feature type="transmembrane region" description="Helical" evidence="6">
    <location>
        <begin position="12"/>
        <end position="30"/>
    </location>
</feature>
<feature type="transmembrane region" description="Helical" evidence="6">
    <location>
        <begin position="129"/>
        <end position="148"/>
    </location>
</feature>
<keyword evidence="3" id="KW-0479">Metal-binding</keyword>
<feature type="transmembrane region" description="Helical" evidence="6">
    <location>
        <begin position="103"/>
        <end position="123"/>
    </location>
</feature>
<dbReference type="GO" id="GO:0005886">
    <property type="term" value="C:plasma membrane"/>
    <property type="evidence" value="ECO:0007669"/>
    <property type="project" value="TreeGrafter"/>
</dbReference>
<dbReference type="EMBL" id="CP006585">
    <property type="protein sequence ID" value="AGW13095.1"/>
    <property type="molecule type" value="Genomic_DNA"/>
</dbReference>
<evidence type="ECO:0000259" key="7">
    <source>
        <dbReference type="PROSITE" id="PS50887"/>
    </source>
</evidence>
<dbReference type="InterPro" id="IPR012827">
    <property type="entry name" value="Hemerythrin_metal-bd"/>
</dbReference>
<dbReference type="PATRIC" id="fig|1121448.10.peg.1234"/>
<dbReference type="STRING" id="1121448.DGI_1241"/>
<name>T2G942_MEGG1</name>
<reference evidence="8 9" key="1">
    <citation type="journal article" date="2013" name="J. Bacteriol.">
        <title>Roles of HynAB and Ech, the only two hydrogenases found in the model sulfate reducer Desulfovibrio gigas.</title>
        <authorList>
            <person name="Morais-Silva F.O."/>
            <person name="Santos C.I."/>
            <person name="Rodrigues R."/>
            <person name="Pereira I.A."/>
            <person name="Rodrigues-Pousada C."/>
        </authorList>
    </citation>
    <scope>NUCLEOTIDE SEQUENCE [LARGE SCALE GENOMIC DNA]</scope>
    <source>
        <strain evidence="9">ATCC 19364 / DSM 1382 / NCIMB 9332 / VKM B-1759</strain>
    </source>
</reference>
<dbReference type="HOGENOM" id="CLU_025434_0_0_7"/>
<dbReference type="Gene3D" id="3.30.70.270">
    <property type="match status" value="1"/>
</dbReference>
<comment type="similarity">
    <text evidence="1">Belongs to the hemerythrin family.</text>
</comment>
<keyword evidence="6" id="KW-1133">Transmembrane helix</keyword>
<dbReference type="InterPro" id="IPR029787">
    <property type="entry name" value="Nucleotide_cyclase"/>
</dbReference>
<comment type="catalytic activity">
    <reaction evidence="5">
        <text>2 GTP = 3',3'-c-di-GMP + 2 diphosphate</text>
        <dbReference type="Rhea" id="RHEA:24898"/>
        <dbReference type="ChEBI" id="CHEBI:33019"/>
        <dbReference type="ChEBI" id="CHEBI:37565"/>
        <dbReference type="ChEBI" id="CHEBI:58805"/>
        <dbReference type="EC" id="2.7.7.65"/>
    </reaction>
</comment>
<dbReference type="GO" id="GO:0046872">
    <property type="term" value="F:metal ion binding"/>
    <property type="evidence" value="ECO:0007669"/>
    <property type="project" value="UniProtKB-KW"/>
</dbReference>
<keyword evidence="6" id="KW-0812">Transmembrane</keyword>
<dbReference type="RefSeq" id="WP_021759878.1">
    <property type="nucleotide sequence ID" value="NC_022444.1"/>
</dbReference>
<dbReference type="GO" id="GO:0052621">
    <property type="term" value="F:diguanylate cyclase activity"/>
    <property type="evidence" value="ECO:0007669"/>
    <property type="project" value="UniProtKB-EC"/>
</dbReference>
<dbReference type="SUPFAM" id="SSF47188">
    <property type="entry name" value="Hemerythrin-like"/>
    <property type="match status" value="1"/>
</dbReference>
<dbReference type="GO" id="GO:1902201">
    <property type="term" value="P:negative regulation of bacterial-type flagellum-dependent cell motility"/>
    <property type="evidence" value="ECO:0007669"/>
    <property type="project" value="TreeGrafter"/>
</dbReference>
<dbReference type="OrthoDB" id="9812260at2"/>
<dbReference type="PROSITE" id="PS50887">
    <property type="entry name" value="GGDEF"/>
    <property type="match status" value="1"/>
</dbReference>
<evidence type="ECO:0000256" key="2">
    <source>
        <dbReference type="ARBA" id="ARBA00012528"/>
    </source>
</evidence>
<reference evidence="9" key="2">
    <citation type="submission" date="2013-07" db="EMBL/GenBank/DDBJ databases">
        <authorList>
            <person name="Morais-Silva F.O."/>
            <person name="Rezende A.M."/>
            <person name="Pimentel C."/>
            <person name="Resende D.M."/>
            <person name="Santos C.I."/>
            <person name="Clemente C."/>
            <person name="de Oliveira L.M."/>
            <person name="da Silva S.M."/>
            <person name="Costa D.A."/>
            <person name="Varela-Raposo A."/>
            <person name="Horacio E.C.A."/>
            <person name="Matos M."/>
            <person name="Flores O."/>
            <person name="Ruiz J.C."/>
            <person name="Rodrigues-Pousada C."/>
        </authorList>
    </citation>
    <scope>NUCLEOTIDE SEQUENCE [LARGE SCALE GENOMIC DNA]</scope>
    <source>
        <strain evidence="9">ATCC 19364 / DSM 1382 / NCIMB 9332 / VKM B-1759</strain>
    </source>
</reference>
<evidence type="ECO:0000256" key="6">
    <source>
        <dbReference type="SAM" id="Phobius"/>
    </source>
</evidence>
<keyword evidence="9" id="KW-1185">Reference proteome</keyword>
<dbReference type="InterPro" id="IPR050469">
    <property type="entry name" value="Diguanylate_Cyclase"/>
</dbReference>
<dbReference type="Pfam" id="PF00990">
    <property type="entry name" value="GGDEF"/>
    <property type="match status" value="1"/>
</dbReference>
<organism evidence="8 9">
    <name type="scientific">Megalodesulfovibrio gigas (strain ATCC 19364 / DSM 1382 / NCIMB 9332 / VKM B-1759)</name>
    <name type="common">Desulfovibrio gigas</name>
    <dbReference type="NCBI Taxonomy" id="1121448"/>
    <lineage>
        <taxon>Bacteria</taxon>
        <taxon>Pseudomonadati</taxon>
        <taxon>Thermodesulfobacteriota</taxon>
        <taxon>Desulfovibrionia</taxon>
        <taxon>Desulfovibrionales</taxon>
        <taxon>Desulfovibrionaceae</taxon>
        <taxon>Megalodesulfovibrio</taxon>
    </lineage>
</organism>
<dbReference type="PROSITE" id="PS00550">
    <property type="entry name" value="HEMERYTHRINS"/>
    <property type="match status" value="1"/>
</dbReference>
<dbReference type="NCBIfam" id="TIGR02481">
    <property type="entry name" value="hemeryth_dom"/>
    <property type="match status" value="1"/>
</dbReference>
<evidence type="ECO:0000313" key="8">
    <source>
        <dbReference type="EMBL" id="AGW13095.1"/>
    </source>
</evidence>
<dbReference type="AlphaFoldDB" id="T2G942"/>
<keyword evidence="6" id="KW-0472">Membrane</keyword>
<feature type="transmembrane region" description="Helical" evidence="6">
    <location>
        <begin position="67"/>
        <end position="91"/>
    </location>
</feature>
<dbReference type="eggNOG" id="COG3706">
    <property type="taxonomic scope" value="Bacteria"/>
</dbReference>
<evidence type="ECO:0000256" key="3">
    <source>
        <dbReference type="ARBA" id="ARBA00022723"/>
    </source>
</evidence>
<gene>
    <name evidence="8" type="ORF">DGI_1241</name>
</gene>
<sequence length="684" mass="76578">MGFFSINTLDAKTLALCFGILSCLQCVAFYMQYRINRSENGLLWWTCGSACMSLGFLVNFFRDIELFHNFIVIFYNMSFVVGMSLICVGVYRFENKKIHLYKIFAINVLALVFVLYYTSVVYSLASRRIVVSLALALFSLLSICALHHARIGARNTASRFLQLLFGFNVAWLLFLSLPDLLSGSHAVFFTKPTPLIVSYLMLMIISTLWTFGLIVLVNQNLTAKLEKSKLFLESTLNGLSANIALLNEQGDIILVNKAWMDFAVSNGMKSPAVFNGMNYIKVCDDSSAACAKDALNFSDGIKSVLSGKQHIFTTEYSCHSDSLQRWFVGRVTPFPGDGPKHVVVAHEDITTRKLMEIALEESNKKLAAMTNEDGLTKISNRRHFDAVLASECSRHARNHATLSVILLDIDYFKNFNDSYGHVQGDECLQRVAFAISHSLKRPTDLAARYGGEEFACLLPETDLIGAVSVAEGIRKSIEELSINHSTSLVSTVVTVSVGLVSLSCDPGTLPSDVVKYADALLYRAKNEGRNRVAFKDMTDVPYSLGDHAGKLAIQISWRDGYSSGNKGIDEQHMFLVALANDILKVAFSKHDTEKLTQRISTLLLHVAQHFKYEEEILTEIGFPNVDAHIAEHERLLERCMSLMRDHSSQPIQTVDVLQYIIHDLVMQHMFRDDVEYYPFITSNA</sequence>
<dbReference type="InterPro" id="IPR012312">
    <property type="entry name" value="Hemerythrin-like"/>
</dbReference>
<proteinExistence type="inferred from homology"/>